<dbReference type="SMART" id="SM01002">
    <property type="entry name" value="AlaDh_PNT_C"/>
    <property type="match status" value="1"/>
</dbReference>
<dbReference type="GO" id="GO:0050661">
    <property type="term" value="F:NADP binding"/>
    <property type="evidence" value="ECO:0007669"/>
    <property type="project" value="TreeGrafter"/>
</dbReference>
<evidence type="ECO:0000256" key="4">
    <source>
        <dbReference type="ARBA" id="ARBA00022741"/>
    </source>
</evidence>
<feature type="domain" description="Alanine dehydrogenase/pyridine nucleotide transhydrogenase N-terminal" evidence="13">
    <location>
        <begin position="4"/>
        <end position="136"/>
    </location>
</feature>
<dbReference type="InterPro" id="IPR036291">
    <property type="entry name" value="NAD(P)-bd_dom_sf"/>
</dbReference>
<dbReference type="AlphaFoldDB" id="A0A0E3YBF1"/>
<evidence type="ECO:0000313" key="15">
    <source>
        <dbReference type="Proteomes" id="UP000035050"/>
    </source>
</evidence>
<dbReference type="PATRIC" id="fig|573737.6.peg.3327"/>
<evidence type="ECO:0000256" key="2">
    <source>
        <dbReference type="ARBA" id="ARBA00005689"/>
    </source>
</evidence>
<dbReference type="RefSeq" id="WP_046291339.1">
    <property type="nucleotide sequence ID" value="NZ_CP011253.3"/>
</dbReference>
<keyword evidence="7" id="KW-0520">NAD</keyword>
<dbReference type="PANTHER" id="PTHR10160">
    <property type="entry name" value="NAD(P) TRANSHYDROGENASE"/>
    <property type="match status" value="1"/>
</dbReference>
<evidence type="ECO:0000259" key="13">
    <source>
        <dbReference type="SMART" id="SM01003"/>
    </source>
</evidence>
<dbReference type="GO" id="GO:0006740">
    <property type="term" value="P:NADPH regeneration"/>
    <property type="evidence" value="ECO:0007669"/>
    <property type="project" value="TreeGrafter"/>
</dbReference>
<evidence type="ECO:0000256" key="8">
    <source>
        <dbReference type="ARBA" id="ARBA00048202"/>
    </source>
</evidence>
<name>A0A0E3YBF1_9BURK</name>
<keyword evidence="15" id="KW-1185">Reference proteome</keyword>
<dbReference type="InterPro" id="IPR007886">
    <property type="entry name" value="AlaDH/PNT_N"/>
</dbReference>
<keyword evidence="6" id="KW-1278">Translocase</keyword>
<evidence type="ECO:0000256" key="3">
    <source>
        <dbReference type="ARBA" id="ARBA00012943"/>
    </source>
</evidence>
<protein>
    <recommendedName>
        <fullName evidence="9">NAD(P) transhydrogenase subunit alpha part 1</fullName>
        <ecNumber evidence="3">7.1.1.1</ecNumber>
    </recommendedName>
    <alternativeName>
        <fullName evidence="11">Nicotinamide nucleotide transhydrogenase subunit alpha 1</fullName>
    </alternativeName>
    <alternativeName>
        <fullName evidence="10">Pyridine nucleotide transhydrogenase subunit alpha 1</fullName>
    </alternativeName>
</protein>
<dbReference type="HOGENOM" id="CLU_003376_2_1_4"/>
<dbReference type="KEGG" id="pox:MB84_12200"/>
<evidence type="ECO:0000313" key="14">
    <source>
        <dbReference type="EMBL" id="AKC70081.1"/>
    </source>
</evidence>
<feature type="domain" description="Alanine dehydrogenase/pyridine nucleotide transhydrogenase NAD(H)-binding" evidence="12">
    <location>
        <begin position="145"/>
        <end position="318"/>
    </location>
</feature>
<dbReference type="GO" id="GO:0005886">
    <property type="term" value="C:plasma membrane"/>
    <property type="evidence" value="ECO:0007669"/>
    <property type="project" value="TreeGrafter"/>
</dbReference>
<dbReference type="FunFam" id="3.40.50.720:FF:000188">
    <property type="entry name" value="NAD(P) transhydrogenase alpha subunit 1"/>
    <property type="match status" value="1"/>
</dbReference>
<dbReference type="SMART" id="SM01003">
    <property type="entry name" value="AlaDh_PNT_N"/>
    <property type="match status" value="1"/>
</dbReference>
<accession>A0A0E3YBF1</accession>
<dbReference type="SUPFAM" id="SSF51735">
    <property type="entry name" value="NAD(P)-binding Rossmann-fold domains"/>
    <property type="match status" value="1"/>
</dbReference>
<evidence type="ECO:0000256" key="9">
    <source>
        <dbReference type="ARBA" id="ARBA00071353"/>
    </source>
</evidence>
<dbReference type="InterPro" id="IPR007698">
    <property type="entry name" value="AlaDH/PNT_NAD(H)-bd"/>
</dbReference>
<keyword evidence="5" id="KW-0521">NADP</keyword>
<dbReference type="PANTHER" id="PTHR10160:SF19">
    <property type="entry name" value="PROTON-TRANSLOCATING NAD(P)(+) TRANSHYDROGENASE"/>
    <property type="match status" value="1"/>
</dbReference>
<gene>
    <name evidence="14" type="ORF">MB84_12200</name>
</gene>
<sequence>MHIGIPKETADGESRVAATPETVKKLVSAGHRVTVEQSAGEAASVPDAAYVAAGASTGSAAEAFGAEMVLKVRAPSVAEIAQMRRGAVVVGMLNPFDAENNARMAAAGIIGFALEAAPRTTRAQSMDVLSSQANIAGYKAVMLAANLYQRFMPMLMTAAGTVKAARLVVLGAGVAGLQAIATAKRLGAVIEASDVRPAVREQIESLGAKFIDVPFETDEEREIAKGVGGYARPMPAAWLARQAQLVHTRLTQADIVISTALIPGRAAPTLISEDTVKAMKPGSVIIDLAAGRGANGGGNCPLSVADEVVKVHGVTIAGYTNLAGMVAADASALYARNVLDFLKLVIDKEGKFVIDTNDDIVSACLMCRDGQVLRAA</sequence>
<evidence type="ECO:0000256" key="6">
    <source>
        <dbReference type="ARBA" id="ARBA00022967"/>
    </source>
</evidence>
<proteinExistence type="inferred from homology"/>
<dbReference type="GO" id="GO:0016491">
    <property type="term" value="F:oxidoreductase activity"/>
    <property type="evidence" value="ECO:0007669"/>
    <property type="project" value="InterPro"/>
</dbReference>
<evidence type="ECO:0000256" key="1">
    <source>
        <dbReference type="ARBA" id="ARBA00003943"/>
    </source>
</evidence>
<evidence type="ECO:0000256" key="10">
    <source>
        <dbReference type="ARBA" id="ARBA00076996"/>
    </source>
</evidence>
<dbReference type="InterPro" id="IPR008142">
    <property type="entry name" value="AlaDH/PNT_CS1"/>
</dbReference>
<dbReference type="EC" id="7.1.1.1" evidence="3"/>
<dbReference type="Pfam" id="PF05222">
    <property type="entry name" value="AlaDh_PNT_N"/>
    <property type="match status" value="1"/>
</dbReference>
<reference evidence="14" key="1">
    <citation type="submission" date="2016-06" db="EMBL/GenBank/DDBJ databases">
        <title>Pandoraea oxalativorans DSM 23570 Genome Sequencing.</title>
        <authorList>
            <person name="Ee R."/>
            <person name="Lim Y.-L."/>
            <person name="Yong D."/>
            <person name="Yin W.-F."/>
            <person name="Chan K.-G."/>
        </authorList>
    </citation>
    <scope>NUCLEOTIDE SEQUENCE</scope>
    <source>
        <strain evidence="14">DSM 23570</strain>
    </source>
</reference>
<dbReference type="GO" id="GO:0008750">
    <property type="term" value="F:proton-translocating NAD(P)+ transhydrogenase activity"/>
    <property type="evidence" value="ECO:0007669"/>
    <property type="project" value="UniProtKB-EC"/>
</dbReference>
<keyword evidence="4" id="KW-0547">Nucleotide-binding</keyword>
<dbReference type="NCBIfam" id="NF006942">
    <property type="entry name" value="PRK09424.1"/>
    <property type="match status" value="1"/>
</dbReference>
<evidence type="ECO:0000256" key="7">
    <source>
        <dbReference type="ARBA" id="ARBA00023027"/>
    </source>
</evidence>
<dbReference type="OrthoDB" id="9804592at2"/>
<evidence type="ECO:0000256" key="11">
    <source>
        <dbReference type="ARBA" id="ARBA00084087"/>
    </source>
</evidence>
<dbReference type="Pfam" id="PF01262">
    <property type="entry name" value="AlaDh_PNT_C"/>
    <property type="match status" value="1"/>
</dbReference>
<dbReference type="PROSITE" id="PS00836">
    <property type="entry name" value="ALADH_PNT_1"/>
    <property type="match status" value="1"/>
</dbReference>
<comment type="function">
    <text evidence="1">The transhydrogenation between NADH and NADP is coupled to respiration and ATP hydrolysis and functions as a proton pump across the membrane.</text>
</comment>
<organism evidence="14 15">
    <name type="scientific">Pandoraea oxalativorans</name>
    <dbReference type="NCBI Taxonomy" id="573737"/>
    <lineage>
        <taxon>Bacteria</taxon>
        <taxon>Pseudomonadati</taxon>
        <taxon>Pseudomonadota</taxon>
        <taxon>Betaproteobacteria</taxon>
        <taxon>Burkholderiales</taxon>
        <taxon>Burkholderiaceae</taxon>
        <taxon>Pandoraea</taxon>
    </lineage>
</organism>
<dbReference type="EMBL" id="CP011253">
    <property type="protein sequence ID" value="AKC70081.1"/>
    <property type="molecule type" value="Genomic_DNA"/>
</dbReference>
<comment type="catalytic activity">
    <reaction evidence="8">
        <text>NAD(+) + NADPH + H(+)(in) = NADH + NADP(+) + H(+)(out)</text>
        <dbReference type="Rhea" id="RHEA:47992"/>
        <dbReference type="ChEBI" id="CHEBI:15378"/>
        <dbReference type="ChEBI" id="CHEBI:57540"/>
        <dbReference type="ChEBI" id="CHEBI:57783"/>
        <dbReference type="ChEBI" id="CHEBI:57945"/>
        <dbReference type="ChEBI" id="CHEBI:58349"/>
        <dbReference type="EC" id="7.1.1.1"/>
    </reaction>
</comment>
<comment type="similarity">
    <text evidence="2">Belongs to the AlaDH/PNT family.</text>
</comment>
<dbReference type="CDD" id="cd05304">
    <property type="entry name" value="Rubrum_tdh"/>
    <property type="match status" value="1"/>
</dbReference>
<evidence type="ECO:0000259" key="12">
    <source>
        <dbReference type="SMART" id="SM01002"/>
    </source>
</evidence>
<evidence type="ECO:0000256" key="5">
    <source>
        <dbReference type="ARBA" id="ARBA00022857"/>
    </source>
</evidence>
<dbReference type="Proteomes" id="UP000035050">
    <property type="component" value="Chromosome"/>
</dbReference>
<dbReference type="Gene3D" id="3.40.50.720">
    <property type="entry name" value="NAD(P)-binding Rossmann-like Domain"/>
    <property type="match status" value="2"/>
</dbReference>
<dbReference type="SUPFAM" id="SSF52283">
    <property type="entry name" value="Formate/glycerate dehydrogenase catalytic domain-like"/>
    <property type="match status" value="1"/>
</dbReference>